<keyword evidence="9" id="KW-1185">Reference proteome</keyword>
<keyword evidence="4 6" id="KW-1133">Transmembrane helix</keyword>
<dbReference type="AlphaFoldDB" id="A0A4R6BAY0"/>
<comment type="subcellular location">
    <subcellularLocation>
        <location evidence="1">Membrane</location>
        <topology evidence="1">Multi-pass membrane protein</topology>
    </subcellularLocation>
</comment>
<evidence type="ECO:0000256" key="4">
    <source>
        <dbReference type="ARBA" id="ARBA00022989"/>
    </source>
</evidence>
<accession>A0A4R6BAY0</accession>
<comment type="caution">
    <text evidence="8">The sequence shown here is derived from an EMBL/GenBank/DDBJ whole genome shotgun (WGS) entry which is preliminary data.</text>
</comment>
<evidence type="ECO:0000256" key="2">
    <source>
        <dbReference type="ARBA" id="ARBA00006143"/>
    </source>
</evidence>
<organism evidence="8 9">
    <name type="scientific">Macrococcus brunensis</name>
    <dbReference type="NCBI Taxonomy" id="198483"/>
    <lineage>
        <taxon>Bacteria</taxon>
        <taxon>Bacillati</taxon>
        <taxon>Bacillota</taxon>
        <taxon>Bacilli</taxon>
        <taxon>Bacillales</taxon>
        <taxon>Staphylococcaceae</taxon>
        <taxon>Macrococcus</taxon>
    </lineage>
</organism>
<evidence type="ECO:0000256" key="3">
    <source>
        <dbReference type="ARBA" id="ARBA00022692"/>
    </source>
</evidence>
<feature type="transmembrane region" description="Helical" evidence="6">
    <location>
        <begin position="161"/>
        <end position="183"/>
    </location>
</feature>
<dbReference type="Pfam" id="PF02683">
    <property type="entry name" value="DsbD_TM"/>
    <property type="match status" value="1"/>
</dbReference>
<feature type="transmembrane region" description="Helical" evidence="6">
    <location>
        <begin position="6"/>
        <end position="33"/>
    </location>
</feature>
<evidence type="ECO:0000259" key="7">
    <source>
        <dbReference type="Pfam" id="PF02683"/>
    </source>
</evidence>
<feature type="transmembrane region" description="Helical" evidence="6">
    <location>
        <begin position="195"/>
        <end position="217"/>
    </location>
</feature>
<evidence type="ECO:0000313" key="8">
    <source>
        <dbReference type="EMBL" id="TDL94107.1"/>
    </source>
</evidence>
<reference evidence="8 9" key="1">
    <citation type="submission" date="2019-01" db="EMBL/GenBank/DDBJ databases">
        <title>Draft genome sequences of the type strains of six Macrococcus species.</title>
        <authorList>
            <person name="Mazhar S."/>
            <person name="Altermann E."/>
            <person name="Hill C."/>
            <person name="Mcauliffe O."/>
        </authorList>
    </citation>
    <scope>NUCLEOTIDE SEQUENCE [LARGE SCALE GENOMIC DNA]</scope>
    <source>
        <strain evidence="8 9">CCM4811</strain>
    </source>
</reference>
<dbReference type="GO" id="GO:0016020">
    <property type="term" value="C:membrane"/>
    <property type="evidence" value="ECO:0007669"/>
    <property type="project" value="UniProtKB-SubCell"/>
</dbReference>
<evidence type="ECO:0000256" key="1">
    <source>
        <dbReference type="ARBA" id="ARBA00004141"/>
    </source>
</evidence>
<sequence length="227" mass="25153">MGDVTMALAFGAGILSFISPCVLPIYPAFLSYITGVSFNDLQEGQINRKAIMHTLLFLLGFSIVYISFGIGIGFVSTILQTYDDTIRMVGGLLMIVFGLMTLGIFTPDFLMTDKKFNFKNRPSGYFGSFVIGIAFAAGWTPCMGPIVGSIISLALSNQSLALFYMILYVLGFCIPFFLLTFFITKLKFIRTYSQVLMKIGGVIMIIMGILLFFDLLVEITRLFSWGI</sequence>
<feature type="transmembrane region" description="Helical" evidence="6">
    <location>
        <begin position="85"/>
        <end position="105"/>
    </location>
</feature>
<evidence type="ECO:0000256" key="6">
    <source>
        <dbReference type="SAM" id="Phobius"/>
    </source>
</evidence>
<dbReference type="RefSeq" id="WP_133432704.1">
    <property type="nucleotide sequence ID" value="NZ_CP092172.1"/>
</dbReference>
<feature type="domain" description="Cytochrome C biogenesis protein transmembrane" evidence="7">
    <location>
        <begin position="5"/>
        <end position="211"/>
    </location>
</feature>
<feature type="transmembrane region" description="Helical" evidence="6">
    <location>
        <begin position="126"/>
        <end position="155"/>
    </location>
</feature>
<dbReference type="InterPro" id="IPR003834">
    <property type="entry name" value="Cyt_c_assmbl_TM_dom"/>
</dbReference>
<dbReference type="PANTHER" id="PTHR31272:SF4">
    <property type="entry name" value="CYTOCHROME C-TYPE BIOGENESIS PROTEIN HI_1454-RELATED"/>
    <property type="match status" value="1"/>
</dbReference>
<dbReference type="GO" id="GO:0017004">
    <property type="term" value="P:cytochrome complex assembly"/>
    <property type="evidence" value="ECO:0007669"/>
    <property type="project" value="InterPro"/>
</dbReference>
<evidence type="ECO:0000256" key="5">
    <source>
        <dbReference type="ARBA" id="ARBA00023136"/>
    </source>
</evidence>
<dbReference type="InterPro" id="IPR051790">
    <property type="entry name" value="Cytochrome_c-biogenesis_DsbD"/>
</dbReference>
<dbReference type="Proteomes" id="UP000295310">
    <property type="component" value="Unassembled WGS sequence"/>
</dbReference>
<protein>
    <submittedName>
        <fullName evidence="8">Cytochrome c biogenesis protein CcdA</fullName>
    </submittedName>
</protein>
<feature type="transmembrane region" description="Helical" evidence="6">
    <location>
        <begin position="54"/>
        <end position="79"/>
    </location>
</feature>
<proteinExistence type="inferred from homology"/>
<gene>
    <name evidence="8" type="ORF">ERX27_10095</name>
</gene>
<dbReference type="PANTHER" id="PTHR31272">
    <property type="entry name" value="CYTOCHROME C-TYPE BIOGENESIS PROTEIN HI_1454-RELATED"/>
    <property type="match status" value="1"/>
</dbReference>
<name>A0A4R6BAY0_9STAP</name>
<dbReference type="OrthoDB" id="9803065at2"/>
<dbReference type="EMBL" id="SCWA01000023">
    <property type="protein sequence ID" value="TDL94107.1"/>
    <property type="molecule type" value="Genomic_DNA"/>
</dbReference>
<keyword evidence="3 6" id="KW-0812">Transmembrane</keyword>
<keyword evidence="5 6" id="KW-0472">Membrane</keyword>
<evidence type="ECO:0000313" key="9">
    <source>
        <dbReference type="Proteomes" id="UP000295310"/>
    </source>
</evidence>
<comment type="similarity">
    <text evidence="2">Belongs to the DsbD family.</text>
</comment>